<organism evidence="2 3">
    <name type="scientific">Gadus morhua</name>
    <name type="common">Atlantic cod</name>
    <dbReference type="NCBI Taxonomy" id="8049"/>
    <lineage>
        <taxon>Eukaryota</taxon>
        <taxon>Metazoa</taxon>
        <taxon>Chordata</taxon>
        <taxon>Craniata</taxon>
        <taxon>Vertebrata</taxon>
        <taxon>Euteleostomi</taxon>
        <taxon>Actinopterygii</taxon>
        <taxon>Neopterygii</taxon>
        <taxon>Teleostei</taxon>
        <taxon>Neoteleostei</taxon>
        <taxon>Acanthomorphata</taxon>
        <taxon>Zeiogadaria</taxon>
        <taxon>Gadariae</taxon>
        <taxon>Gadiformes</taxon>
        <taxon>Gadoidei</taxon>
        <taxon>Gadidae</taxon>
        <taxon>Gadus</taxon>
    </lineage>
</organism>
<reference evidence="2" key="1">
    <citation type="submission" date="2025-08" db="UniProtKB">
        <authorList>
            <consortium name="Ensembl"/>
        </authorList>
    </citation>
    <scope>IDENTIFICATION</scope>
</reference>
<feature type="compositionally biased region" description="Basic and acidic residues" evidence="1">
    <location>
        <begin position="478"/>
        <end position="496"/>
    </location>
</feature>
<feature type="compositionally biased region" description="Basic and acidic residues" evidence="1">
    <location>
        <begin position="846"/>
        <end position="856"/>
    </location>
</feature>
<sequence>MEERRKQKAAQAELQARRRQQRSDSPSAEEPQAKQARKERKVLEKKMALNRKRKLDSRKEGDTSSRKKSDSVGEGSKRESKSGVLKPLQPKSIRKESQSLDERSRRHSGSVSEDSSEPKKSSEKSRTHSFILELEQGSQDALKHRPAGKFDRHSRKDSVSKERKEKDRSVSDERAKPKPKPEKSRAEAQTGEASHKEAPAAKTTVSEEKGEKKAKVKGEKKTPGAAREGRGSVLEGATDEGTSKDPASSKKGKAASMDSPRPEKEKEGEKEKEKGREKVREKEKPKGEKNSTKSESPKVSLTPDTSSASRAERGEVEVDGAKRKEKPPKELLRRTKSCSGDRPAEKPKGKTEGRDGEREKTAKFDAEAPKASNKSSSEADKDPRRSKLTEKGKVPEKTSKSKVREDVKSPSSSSSSKSEKKAPAAEVKGKAVPPLGKHDAAAKEKGKDGSARENRHAPEEPLQEKPEETRRAAKRKAEKGDKIPERKDNDGPEAKKKTTKGHQGNDKGHQGDDKGQQGDDKGHQGDDKGHKGDGKLDKAAASSLPSPVVEADETPAEKPALPRDASTALGPAVATVTPSTTTPSTPAPATTTVPTTTTTTTVPTTSSPSDDTYDDALSDITPEPGEGETEARLRDLEGLPAAAPSAAADPLLTLVDICTSADALVTRDPPSQAPVAADAEDAEIKMMTEAALTLLSMDPESIMSAGAPFAPPPPPADTAEGLVPRGDAPAAGDAGDAGKGVAADAPPVAGVEPATESAEEPSPVSPDRVAEPEDRKDQRTDASDRSEKEPMVSRERTAPSPVPEVDQIKSDKTSNLRDPEMEAEPETPSVDLLSPEMGINTAGEAGSEHLETKVKAETPANSRVISSEPLPTNVSEESESSSQPGEPKPEVVGAEMSAKVSCRAWMYTLSASCYFGGLIS</sequence>
<feature type="compositionally biased region" description="Basic and acidic residues" evidence="1">
    <location>
        <begin position="57"/>
        <end position="81"/>
    </location>
</feature>
<dbReference type="Proteomes" id="UP000694546">
    <property type="component" value="Chromosome 10"/>
</dbReference>
<evidence type="ECO:0000256" key="1">
    <source>
        <dbReference type="SAM" id="MobiDB-lite"/>
    </source>
</evidence>
<feature type="compositionally biased region" description="Basic and acidic residues" evidence="1">
    <location>
        <begin position="342"/>
        <end position="368"/>
    </location>
</feature>
<feature type="region of interest" description="Disordered" evidence="1">
    <location>
        <begin position="702"/>
        <end position="895"/>
    </location>
</feature>
<feature type="region of interest" description="Disordered" evidence="1">
    <location>
        <begin position="1"/>
        <end position="636"/>
    </location>
</feature>
<dbReference type="GeneTree" id="ENSGT00530000067117"/>
<reference evidence="2" key="2">
    <citation type="submission" date="2025-09" db="UniProtKB">
        <authorList>
            <consortium name="Ensembl"/>
        </authorList>
    </citation>
    <scope>IDENTIFICATION</scope>
</reference>
<feature type="compositionally biased region" description="Basic and acidic residues" evidence="1">
    <location>
        <begin position="148"/>
        <end position="186"/>
    </location>
</feature>
<evidence type="ECO:0000313" key="2">
    <source>
        <dbReference type="Ensembl" id="ENSGMOP00000027876.1"/>
    </source>
</evidence>
<dbReference type="OMA" id="GHQGDDK"/>
<accession>A0A8C5A8T4</accession>
<feature type="compositionally biased region" description="Basic and acidic residues" evidence="1">
    <location>
        <begin position="310"/>
        <end position="333"/>
    </location>
</feature>
<dbReference type="GO" id="GO:0005694">
    <property type="term" value="C:chromosome"/>
    <property type="evidence" value="ECO:0007669"/>
    <property type="project" value="UniProtKB-SubCell"/>
</dbReference>
<feature type="compositionally biased region" description="Basic and acidic residues" evidence="1">
    <location>
        <begin position="806"/>
        <end position="820"/>
    </location>
</feature>
<feature type="compositionally biased region" description="Basic and acidic residues" evidence="1">
    <location>
        <begin position="377"/>
        <end position="408"/>
    </location>
</feature>
<feature type="compositionally biased region" description="Basic and acidic residues" evidence="1">
    <location>
        <begin position="193"/>
        <end position="230"/>
    </location>
</feature>
<feature type="compositionally biased region" description="Polar residues" evidence="1">
    <location>
        <begin position="859"/>
        <end position="874"/>
    </location>
</feature>
<proteinExistence type="predicted"/>
<name>A0A8C5A8T4_GADMO</name>
<feature type="compositionally biased region" description="Basic and acidic residues" evidence="1">
    <location>
        <begin position="260"/>
        <end position="296"/>
    </location>
</feature>
<feature type="compositionally biased region" description="Basic and acidic residues" evidence="1">
    <location>
        <begin position="417"/>
        <end position="429"/>
    </location>
</feature>
<feature type="compositionally biased region" description="Basic and acidic residues" evidence="1">
    <location>
        <begin position="93"/>
        <end position="104"/>
    </location>
</feature>
<feature type="compositionally biased region" description="Basic and acidic residues" evidence="1">
    <location>
        <begin position="503"/>
        <end position="538"/>
    </location>
</feature>
<feature type="compositionally biased region" description="Basic and acidic residues" evidence="1">
    <location>
        <begin position="116"/>
        <end position="126"/>
    </location>
</feature>
<keyword evidence="3" id="KW-1185">Reference proteome</keyword>
<feature type="compositionally biased region" description="Low complexity" evidence="1">
    <location>
        <begin position="571"/>
        <end position="608"/>
    </location>
</feature>
<evidence type="ECO:0000313" key="3">
    <source>
        <dbReference type="Proteomes" id="UP000694546"/>
    </source>
</evidence>
<feature type="compositionally biased region" description="Basic and acidic residues" evidence="1">
    <location>
        <begin position="768"/>
        <end position="797"/>
    </location>
</feature>
<feature type="compositionally biased region" description="Polar residues" evidence="1">
    <location>
        <begin position="297"/>
        <end position="309"/>
    </location>
</feature>
<feature type="compositionally biased region" description="Low complexity" evidence="1">
    <location>
        <begin position="723"/>
        <end position="766"/>
    </location>
</feature>
<dbReference type="AlphaFoldDB" id="A0A8C5A8T4"/>
<dbReference type="Ensembl" id="ENSGMOT00000049571.1">
    <property type="protein sequence ID" value="ENSGMOP00000027876.1"/>
    <property type="gene ID" value="ENSGMOG00000018730.2"/>
</dbReference>
<feature type="compositionally biased region" description="Basic and acidic residues" evidence="1">
    <location>
        <begin position="436"/>
        <end position="471"/>
    </location>
</feature>
<protein>
    <submittedName>
        <fullName evidence="2">Uncharacterized protein</fullName>
    </submittedName>
</protein>